<keyword evidence="1" id="KW-0812">Transmembrane</keyword>
<evidence type="ECO:0000256" key="1">
    <source>
        <dbReference type="SAM" id="Phobius"/>
    </source>
</evidence>
<dbReference type="AlphaFoldDB" id="A0A9C7GC08"/>
<proteinExistence type="predicted"/>
<gene>
    <name evidence="2" type="ORF">NEOCIP111885_03200</name>
</gene>
<sequence>MKKLTYWVLSAVIVLLVGVALWWGTAKLEDRKDPLNKSDAFVYIDKDILYWFNLTSRNGKVDGTLHQQQVIEEIGKVPFLEEKKSPITGKVTENGYEYIINNGGDILKFDAWFSGENLLVQKEGEKDSKIFVAMDDKELGENVKAFQQVLQMAIYHSEEKENNRLRKFFADLKSVYGYLYSMENESFQLFIKIDEALLQGELSGSLLMMADTGDLNNPYKETRYVLNGITDGLMLKLFTNVEGKETRLIGNFHNSATSFDLSFWKNNQKLTFHAVTEEEFIQSYEGFKTKSQK</sequence>
<dbReference type="RefSeq" id="WP_230497689.1">
    <property type="nucleotide sequence ID" value="NZ_CAKJTG010000019.1"/>
</dbReference>
<keyword evidence="1" id="KW-0472">Membrane</keyword>
<dbReference type="Proteomes" id="UP000789845">
    <property type="component" value="Unassembled WGS sequence"/>
</dbReference>
<name>A0A9C7GC08_9BACI</name>
<evidence type="ECO:0000313" key="3">
    <source>
        <dbReference type="Proteomes" id="UP000789845"/>
    </source>
</evidence>
<keyword evidence="1" id="KW-1133">Transmembrane helix</keyword>
<keyword evidence="3" id="KW-1185">Reference proteome</keyword>
<dbReference type="EMBL" id="CAKJTG010000019">
    <property type="protein sequence ID" value="CAG9609458.1"/>
    <property type="molecule type" value="Genomic_DNA"/>
</dbReference>
<comment type="caution">
    <text evidence="2">The sequence shown here is derived from an EMBL/GenBank/DDBJ whole genome shotgun (WGS) entry which is preliminary data.</text>
</comment>
<protein>
    <submittedName>
        <fullName evidence="2">Uncharacterized protein</fullName>
    </submittedName>
</protein>
<accession>A0A9C7GC08</accession>
<evidence type="ECO:0000313" key="2">
    <source>
        <dbReference type="EMBL" id="CAG9609458.1"/>
    </source>
</evidence>
<reference evidence="2" key="1">
    <citation type="submission" date="2021-10" db="EMBL/GenBank/DDBJ databases">
        <authorList>
            <person name="Criscuolo A."/>
        </authorList>
    </citation>
    <scope>NUCLEOTIDE SEQUENCE</scope>
    <source>
        <strain evidence="2">CIP111885</strain>
    </source>
</reference>
<organism evidence="2 3">
    <name type="scientific">Pseudoneobacillus rhizosphaerae</name>
    <dbReference type="NCBI Taxonomy" id="2880968"/>
    <lineage>
        <taxon>Bacteria</taxon>
        <taxon>Bacillati</taxon>
        <taxon>Bacillota</taxon>
        <taxon>Bacilli</taxon>
        <taxon>Bacillales</taxon>
        <taxon>Bacillaceae</taxon>
        <taxon>Pseudoneobacillus</taxon>
    </lineage>
</organism>
<feature type="transmembrane region" description="Helical" evidence="1">
    <location>
        <begin position="6"/>
        <end position="24"/>
    </location>
</feature>